<evidence type="ECO:0000256" key="11">
    <source>
        <dbReference type="ARBA" id="ARBA00023136"/>
    </source>
</evidence>
<feature type="chain" id="PRO_5045114311" description="Cytochrome c oxidase subunit 2" evidence="17">
    <location>
        <begin position="26"/>
        <end position="317"/>
    </location>
</feature>
<dbReference type="PANTHER" id="PTHR22888">
    <property type="entry name" value="CYTOCHROME C OXIDASE, SUBUNIT II"/>
    <property type="match status" value="1"/>
</dbReference>
<dbReference type="InterPro" id="IPR002429">
    <property type="entry name" value="CcO_II-like_C"/>
</dbReference>
<dbReference type="PANTHER" id="PTHR22888:SF9">
    <property type="entry name" value="CYTOCHROME C OXIDASE SUBUNIT 2"/>
    <property type="match status" value="1"/>
</dbReference>
<comment type="cofactor">
    <cofactor evidence="15">
        <name>Cu cation</name>
        <dbReference type="ChEBI" id="CHEBI:23378"/>
    </cofactor>
    <text evidence="15">Binds a copper A center.</text>
</comment>
<keyword evidence="9 16" id="KW-1133">Transmembrane helix</keyword>
<evidence type="ECO:0000256" key="5">
    <source>
        <dbReference type="ARBA" id="ARBA00022692"/>
    </source>
</evidence>
<dbReference type="InterPro" id="IPR001505">
    <property type="entry name" value="Copper_CuA"/>
</dbReference>
<dbReference type="EC" id="7.1.1.9" evidence="15"/>
<keyword evidence="4 14" id="KW-0679">Respiratory chain</keyword>
<keyword evidence="8 14" id="KW-0249">Electron transport</keyword>
<comment type="subcellular location">
    <subcellularLocation>
        <location evidence="14">Cell membrane</location>
        <topology evidence="14">Multi-pass membrane protein</topology>
    </subcellularLocation>
    <subcellularLocation>
        <location evidence="1">Membrane</location>
        <topology evidence="1">Multi-pass membrane protein</topology>
    </subcellularLocation>
</comment>
<evidence type="ECO:0000256" key="13">
    <source>
        <dbReference type="ARBA" id="ARBA00047816"/>
    </source>
</evidence>
<evidence type="ECO:0000259" key="18">
    <source>
        <dbReference type="PROSITE" id="PS50857"/>
    </source>
</evidence>
<proteinExistence type="inferred from homology"/>
<comment type="similarity">
    <text evidence="2 14">Belongs to the cytochrome c oxidase subunit 2 family.</text>
</comment>
<dbReference type="EMBL" id="FNOB01000009">
    <property type="protein sequence ID" value="SDX02303.1"/>
    <property type="molecule type" value="Genomic_DNA"/>
</dbReference>
<evidence type="ECO:0000256" key="3">
    <source>
        <dbReference type="ARBA" id="ARBA00022448"/>
    </source>
</evidence>
<evidence type="ECO:0000313" key="21">
    <source>
        <dbReference type="Proteomes" id="UP000199541"/>
    </source>
</evidence>
<accession>A0A1H2YAR2</accession>
<dbReference type="InterPro" id="IPR011759">
    <property type="entry name" value="Cyt_c_oxidase_su2_TM_dom"/>
</dbReference>
<dbReference type="SUPFAM" id="SSF49503">
    <property type="entry name" value="Cupredoxins"/>
    <property type="match status" value="1"/>
</dbReference>
<dbReference type="RefSeq" id="WP_081825147.1">
    <property type="nucleotide sequence ID" value="NZ_FNOB01000009.1"/>
</dbReference>
<evidence type="ECO:0000313" key="20">
    <source>
        <dbReference type="EMBL" id="SDX02303.1"/>
    </source>
</evidence>
<evidence type="ECO:0000256" key="1">
    <source>
        <dbReference type="ARBA" id="ARBA00004141"/>
    </source>
</evidence>
<dbReference type="PROSITE" id="PS50857">
    <property type="entry name" value="COX2_CUA"/>
    <property type="match status" value="1"/>
</dbReference>
<dbReference type="InterPro" id="IPR045187">
    <property type="entry name" value="CcO_II"/>
</dbReference>
<keyword evidence="6 15" id="KW-0479">Metal-binding</keyword>
<evidence type="ECO:0000256" key="14">
    <source>
        <dbReference type="RuleBase" id="RU000456"/>
    </source>
</evidence>
<keyword evidence="17" id="KW-0732">Signal</keyword>
<evidence type="ECO:0000256" key="15">
    <source>
        <dbReference type="RuleBase" id="RU004024"/>
    </source>
</evidence>
<dbReference type="PROSITE" id="PS50999">
    <property type="entry name" value="COX2_TM"/>
    <property type="match status" value="1"/>
</dbReference>
<organism evidence="20 21">
    <name type="scientific">Allgaiera indica</name>
    <dbReference type="NCBI Taxonomy" id="765699"/>
    <lineage>
        <taxon>Bacteria</taxon>
        <taxon>Pseudomonadati</taxon>
        <taxon>Pseudomonadota</taxon>
        <taxon>Alphaproteobacteria</taxon>
        <taxon>Rhodobacterales</taxon>
        <taxon>Paracoccaceae</taxon>
        <taxon>Allgaiera</taxon>
    </lineage>
</organism>
<keyword evidence="11 16" id="KW-0472">Membrane</keyword>
<dbReference type="InterPro" id="IPR014222">
    <property type="entry name" value="Cyt_c_oxidase_su2"/>
</dbReference>
<reference evidence="20 21" key="1">
    <citation type="submission" date="2016-10" db="EMBL/GenBank/DDBJ databases">
        <authorList>
            <person name="Varghese N."/>
            <person name="Submissions S."/>
        </authorList>
    </citation>
    <scope>NUCLEOTIDE SEQUENCE [LARGE SCALE GENOMIC DNA]</scope>
    <source>
        <strain evidence="20 21">DSM 24802</strain>
    </source>
</reference>
<gene>
    <name evidence="20" type="ORF">SAMN05444006_10914</name>
</gene>
<keyword evidence="21" id="KW-1185">Reference proteome</keyword>
<feature type="domain" description="Cytochrome oxidase subunit II copper A binding" evidence="18">
    <location>
        <begin position="129"/>
        <end position="287"/>
    </location>
</feature>
<dbReference type="InterPro" id="IPR008972">
    <property type="entry name" value="Cupredoxin"/>
</dbReference>
<keyword evidence="3 14" id="KW-0813">Transport</keyword>
<comment type="caution">
    <text evidence="20">The sequence shown here is derived from an EMBL/GenBank/DDBJ whole genome shotgun (WGS) entry which is preliminary data.</text>
</comment>
<evidence type="ECO:0000256" key="17">
    <source>
        <dbReference type="SAM" id="SignalP"/>
    </source>
</evidence>
<evidence type="ECO:0000256" key="12">
    <source>
        <dbReference type="ARBA" id="ARBA00024688"/>
    </source>
</evidence>
<dbReference type="Proteomes" id="UP000199541">
    <property type="component" value="Unassembled WGS sequence"/>
</dbReference>
<protein>
    <recommendedName>
        <fullName evidence="15">Cytochrome c oxidase subunit 2</fullName>
        <ecNumber evidence="15">7.1.1.9</ecNumber>
    </recommendedName>
</protein>
<dbReference type="PRINTS" id="PR01166">
    <property type="entry name" value="CYCOXIDASEII"/>
</dbReference>
<dbReference type="Gene3D" id="2.60.40.420">
    <property type="entry name" value="Cupredoxins - blue copper proteins"/>
    <property type="match status" value="1"/>
</dbReference>
<dbReference type="NCBIfam" id="TIGR02866">
    <property type="entry name" value="CoxB"/>
    <property type="match status" value="1"/>
</dbReference>
<evidence type="ECO:0000256" key="2">
    <source>
        <dbReference type="ARBA" id="ARBA00007866"/>
    </source>
</evidence>
<feature type="signal peptide" evidence="17">
    <location>
        <begin position="1"/>
        <end position="25"/>
    </location>
</feature>
<keyword evidence="10 15" id="KW-0186">Copper</keyword>
<evidence type="ECO:0000256" key="9">
    <source>
        <dbReference type="ARBA" id="ARBA00022989"/>
    </source>
</evidence>
<comment type="catalytic activity">
    <reaction evidence="13 15">
        <text>4 Fe(II)-[cytochrome c] + O2 + 8 H(+)(in) = 4 Fe(III)-[cytochrome c] + 2 H2O + 4 H(+)(out)</text>
        <dbReference type="Rhea" id="RHEA:11436"/>
        <dbReference type="Rhea" id="RHEA-COMP:10350"/>
        <dbReference type="Rhea" id="RHEA-COMP:14399"/>
        <dbReference type="ChEBI" id="CHEBI:15377"/>
        <dbReference type="ChEBI" id="CHEBI:15378"/>
        <dbReference type="ChEBI" id="CHEBI:15379"/>
        <dbReference type="ChEBI" id="CHEBI:29033"/>
        <dbReference type="ChEBI" id="CHEBI:29034"/>
        <dbReference type="EC" id="7.1.1.9"/>
    </reaction>
</comment>
<dbReference type="Pfam" id="PF02790">
    <property type="entry name" value="COX2_TM"/>
    <property type="match status" value="1"/>
</dbReference>
<dbReference type="SUPFAM" id="SSF81464">
    <property type="entry name" value="Cytochrome c oxidase subunit II-like, transmembrane region"/>
    <property type="match status" value="1"/>
</dbReference>
<feature type="domain" description="Cytochrome oxidase subunit II transmembrane region profile" evidence="19">
    <location>
        <begin position="33"/>
        <end position="128"/>
    </location>
</feature>
<evidence type="ECO:0000256" key="10">
    <source>
        <dbReference type="ARBA" id="ARBA00023008"/>
    </source>
</evidence>
<evidence type="ECO:0000256" key="6">
    <source>
        <dbReference type="ARBA" id="ARBA00022723"/>
    </source>
</evidence>
<keyword evidence="7" id="KW-1278">Translocase</keyword>
<dbReference type="Gene3D" id="1.10.287.90">
    <property type="match status" value="1"/>
</dbReference>
<feature type="transmembrane region" description="Helical" evidence="16">
    <location>
        <begin position="57"/>
        <end position="79"/>
    </location>
</feature>
<dbReference type="Pfam" id="PF00116">
    <property type="entry name" value="COX2"/>
    <property type="match status" value="2"/>
</dbReference>
<comment type="function">
    <text evidence="12 15">Subunits I and II form the functional core of the enzyme complex. Electrons originating in cytochrome c are transferred via heme a and Cu(A) to the binuclear center formed by heme a3 and Cu(B).</text>
</comment>
<dbReference type="InterPro" id="IPR036257">
    <property type="entry name" value="Cyt_c_oxidase_su2_TM_sf"/>
</dbReference>
<evidence type="ECO:0000259" key="19">
    <source>
        <dbReference type="PROSITE" id="PS50999"/>
    </source>
</evidence>
<feature type="transmembrane region" description="Helical" evidence="16">
    <location>
        <begin position="100"/>
        <end position="122"/>
    </location>
</feature>
<keyword evidence="5 14" id="KW-0812">Transmembrane</keyword>
<dbReference type="PROSITE" id="PS00078">
    <property type="entry name" value="COX2"/>
    <property type="match status" value="1"/>
</dbReference>
<evidence type="ECO:0000256" key="8">
    <source>
        <dbReference type="ARBA" id="ARBA00022982"/>
    </source>
</evidence>
<evidence type="ECO:0000256" key="7">
    <source>
        <dbReference type="ARBA" id="ARBA00022967"/>
    </source>
</evidence>
<name>A0A1H2YAR2_9RHOB</name>
<evidence type="ECO:0000256" key="16">
    <source>
        <dbReference type="SAM" id="Phobius"/>
    </source>
</evidence>
<sequence>MRITTTFAGVATLSASLLAAAAASAQQLEFMGQPKAGGIGFQGAASSVAHDLQWLDGMMMVIMTAIVVFVTVLLLYVIYRFRAGSNPTPARFTHNTPLEIAWTLIPVVILVTIGAFSLPTLFKEMEIPKADVTIKVTGNQWFWSYQYPDEKIVFDSYMIGSPATIDDSDGPDIKPFVLNAAMEAKLKKAGYGRDQWLLAVDHPVVVPVGKIVVLNITGADVIHSFALPAFGVKQDAVPGRLAQAWFKADKEGIYFGQCSELCGKDHAFMPIEIRVVSQPEYEAWLAKAKQQFADAGATDAPVPGRGGNKPAIRVALR</sequence>
<evidence type="ECO:0000256" key="4">
    <source>
        <dbReference type="ARBA" id="ARBA00022660"/>
    </source>
</evidence>